<keyword evidence="3" id="KW-1185">Reference proteome</keyword>
<dbReference type="EMBL" id="WTUZ01000040">
    <property type="protein sequence ID" value="MZQ87205.1"/>
    <property type="molecule type" value="Genomic_DNA"/>
</dbReference>
<comment type="caution">
    <text evidence="2">The sequence shown here is derived from an EMBL/GenBank/DDBJ whole genome shotgun (WGS) entry which is preliminary data.</text>
</comment>
<gene>
    <name evidence="2" type="ORF">GQF01_34330</name>
</gene>
<dbReference type="Proteomes" id="UP000481087">
    <property type="component" value="Unassembled WGS sequence"/>
</dbReference>
<dbReference type="AlphaFoldDB" id="A0A6L8VA93"/>
<feature type="transmembrane region" description="Helical" evidence="1">
    <location>
        <begin position="6"/>
        <end position="24"/>
    </location>
</feature>
<accession>A0A6L8VA93</accession>
<evidence type="ECO:0000256" key="1">
    <source>
        <dbReference type="SAM" id="Phobius"/>
    </source>
</evidence>
<proteinExistence type="predicted"/>
<sequence>MGILTFVAMLVIGSAFSAGFLLLFKRKIALGIVCFGLSIAGYIVYSYIANKYFV</sequence>
<keyword evidence="1" id="KW-1133">Transmembrane helix</keyword>
<evidence type="ECO:0000313" key="3">
    <source>
        <dbReference type="Proteomes" id="UP000481087"/>
    </source>
</evidence>
<name>A0A6L8VA93_9BACL</name>
<protein>
    <submittedName>
        <fullName evidence="2">Uncharacterized protein</fullName>
    </submittedName>
</protein>
<keyword evidence="1" id="KW-0812">Transmembrane</keyword>
<feature type="transmembrane region" description="Helical" evidence="1">
    <location>
        <begin position="29"/>
        <end position="48"/>
    </location>
</feature>
<keyword evidence="1" id="KW-0472">Membrane</keyword>
<evidence type="ECO:0000313" key="2">
    <source>
        <dbReference type="EMBL" id="MZQ87205.1"/>
    </source>
</evidence>
<organism evidence="2 3">
    <name type="scientific">Paenibacillus silvestris</name>
    <dbReference type="NCBI Taxonomy" id="2606219"/>
    <lineage>
        <taxon>Bacteria</taxon>
        <taxon>Bacillati</taxon>
        <taxon>Bacillota</taxon>
        <taxon>Bacilli</taxon>
        <taxon>Bacillales</taxon>
        <taxon>Paenibacillaceae</taxon>
        <taxon>Paenibacillus</taxon>
    </lineage>
</organism>
<reference evidence="2 3" key="1">
    <citation type="submission" date="2019-12" db="EMBL/GenBank/DDBJ databases">
        <title>Paenibacillus sp. nov. sp. isolated from soil.</title>
        <authorList>
            <person name="Kim J."/>
            <person name="Jeong S.E."/>
            <person name="Jung H.S."/>
            <person name="Jeon C.O."/>
        </authorList>
    </citation>
    <scope>NUCLEOTIDE SEQUENCE [LARGE SCALE GENOMIC DNA]</scope>
    <source>
        <strain evidence="2 3">5J-6</strain>
    </source>
</reference>
<dbReference type="RefSeq" id="WP_161411834.1">
    <property type="nucleotide sequence ID" value="NZ_WTUZ01000040.1"/>
</dbReference>